<organism evidence="2 3">
    <name type="scientific">Labedella phragmitis</name>
    <dbReference type="NCBI Taxonomy" id="2498849"/>
    <lineage>
        <taxon>Bacteria</taxon>
        <taxon>Bacillati</taxon>
        <taxon>Actinomycetota</taxon>
        <taxon>Actinomycetes</taxon>
        <taxon>Micrococcales</taxon>
        <taxon>Microbacteriaceae</taxon>
        <taxon>Labedella</taxon>
    </lineage>
</organism>
<accession>A0A3S3YW88</accession>
<proteinExistence type="predicted"/>
<feature type="transmembrane region" description="Helical" evidence="1">
    <location>
        <begin position="113"/>
        <end position="131"/>
    </location>
</feature>
<dbReference type="AlphaFoldDB" id="A0A3S3YW88"/>
<evidence type="ECO:0000256" key="1">
    <source>
        <dbReference type="SAM" id="Phobius"/>
    </source>
</evidence>
<keyword evidence="1" id="KW-1133">Transmembrane helix</keyword>
<keyword evidence="3" id="KW-1185">Reference proteome</keyword>
<reference evidence="2 3" key="1">
    <citation type="submission" date="2018-12" db="EMBL/GenBank/DDBJ databases">
        <authorList>
            <person name="Li F."/>
        </authorList>
    </citation>
    <scope>NUCLEOTIDE SEQUENCE [LARGE SCALE GENOMIC DNA]</scope>
    <source>
        <strain evidence="2 3">11W25H-1</strain>
    </source>
</reference>
<feature type="transmembrane region" description="Helical" evidence="1">
    <location>
        <begin position="21"/>
        <end position="45"/>
    </location>
</feature>
<sequence length="145" mass="14980">MDHRDDSGDRLAGPSTGPSRAVRVVSALVGLEAIALAAAVVVLLIDVVTLTPASLASAVALIVLTAVAAVWVAWIAVSLLRGASWSRGGALFWQLIQLTVALGAIQGAFAQPLIGAAIAVPSLVVIVLLFTRSVMQHTRRPDREG</sequence>
<dbReference type="Proteomes" id="UP000288547">
    <property type="component" value="Unassembled WGS sequence"/>
</dbReference>
<keyword evidence="1" id="KW-0472">Membrane</keyword>
<feature type="transmembrane region" description="Helical" evidence="1">
    <location>
        <begin position="89"/>
        <end position="107"/>
    </location>
</feature>
<protein>
    <submittedName>
        <fullName evidence="2">Uncharacterized protein</fullName>
    </submittedName>
</protein>
<dbReference type="EMBL" id="RZNB01000007">
    <property type="protein sequence ID" value="RWZ46449.1"/>
    <property type="molecule type" value="Genomic_DNA"/>
</dbReference>
<dbReference type="OrthoDB" id="5125140at2"/>
<evidence type="ECO:0000313" key="3">
    <source>
        <dbReference type="Proteomes" id="UP000288547"/>
    </source>
</evidence>
<gene>
    <name evidence="2" type="ORF">ELQ90_15260</name>
</gene>
<name>A0A3S3YW88_9MICO</name>
<evidence type="ECO:0000313" key="2">
    <source>
        <dbReference type="EMBL" id="RWZ46449.1"/>
    </source>
</evidence>
<comment type="caution">
    <text evidence="2">The sequence shown here is derived from an EMBL/GenBank/DDBJ whole genome shotgun (WGS) entry which is preliminary data.</text>
</comment>
<keyword evidence="1" id="KW-0812">Transmembrane</keyword>
<feature type="transmembrane region" description="Helical" evidence="1">
    <location>
        <begin position="57"/>
        <end position="77"/>
    </location>
</feature>